<dbReference type="Pfam" id="PF06985">
    <property type="entry name" value="HET"/>
    <property type="match status" value="1"/>
</dbReference>
<evidence type="ECO:0000259" key="1">
    <source>
        <dbReference type="Pfam" id="PF06985"/>
    </source>
</evidence>
<dbReference type="InterPro" id="IPR052895">
    <property type="entry name" value="HetReg/Transcr_Mod"/>
</dbReference>
<feature type="domain" description="Heterokaryon incompatibility" evidence="1">
    <location>
        <begin position="27"/>
        <end position="169"/>
    </location>
</feature>
<dbReference type="Proteomes" id="UP000235672">
    <property type="component" value="Unassembled WGS sequence"/>
</dbReference>
<accession>A0A2J6Q8C8</accession>
<keyword evidence="3" id="KW-1185">Reference proteome</keyword>
<reference evidence="2 3" key="1">
    <citation type="submission" date="2016-05" db="EMBL/GenBank/DDBJ databases">
        <title>A degradative enzymes factory behind the ericoid mycorrhizal symbiosis.</title>
        <authorList>
            <consortium name="DOE Joint Genome Institute"/>
            <person name="Martino E."/>
            <person name="Morin E."/>
            <person name="Grelet G."/>
            <person name="Kuo A."/>
            <person name="Kohler A."/>
            <person name="Daghino S."/>
            <person name="Barry K."/>
            <person name="Choi C."/>
            <person name="Cichocki N."/>
            <person name="Clum A."/>
            <person name="Copeland A."/>
            <person name="Hainaut M."/>
            <person name="Haridas S."/>
            <person name="Labutti K."/>
            <person name="Lindquist E."/>
            <person name="Lipzen A."/>
            <person name="Khouja H.-R."/>
            <person name="Murat C."/>
            <person name="Ohm R."/>
            <person name="Olson A."/>
            <person name="Spatafora J."/>
            <person name="Veneault-Fourrey C."/>
            <person name="Henrissat B."/>
            <person name="Grigoriev I."/>
            <person name="Martin F."/>
            <person name="Perotto S."/>
        </authorList>
    </citation>
    <scope>NUCLEOTIDE SEQUENCE [LARGE SCALE GENOMIC DNA]</scope>
    <source>
        <strain evidence="2 3">UAMH 7357</strain>
    </source>
</reference>
<proteinExistence type="predicted"/>
<gene>
    <name evidence="2" type="ORF">NA56DRAFT_570300</name>
</gene>
<dbReference type="OrthoDB" id="3477286at2759"/>
<organism evidence="2 3">
    <name type="scientific">Hyaloscypha hepaticicola</name>
    <dbReference type="NCBI Taxonomy" id="2082293"/>
    <lineage>
        <taxon>Eukaryota</taxon>
        <taxon>Fungi</taxon>
        <taxon>Dikarya</taxon>
        <taxon>Ascomycota</taxon>
        <taxon>Pezizomycotina</taxon>
        <taxon>Leotiomycetes</taxon>
        <taxon>Helotiales</taxon>
        <taxon>Hyaloscyphaceae</taxon>
        <taxon>Hyaloscypha</taxon>
    </lineage>
</organism>
<dbReference type="STRING" id="1745343.A0A2J6Q8C8"/>
<dbReference type="AlphaFoldDB" id="A0A2J6Q8C8"/>
<evidence type="ECO:0000313" key="3">
    <source>
        <dbReference type="Proteomes" id="UP000235672"/>
    </source>
</evidence>
<dbReference type="Pfam" id="PF26639">
    <property type="entry name" value="Het-6_barrel"/>
    <property type="match status" value="1"/>
</dbReference>
<sequence length="623" mass="70692">MDIPLNNYHKAADGELILGQHQKLLPYEALSWCWGREEPKELVTIQEGGGLRAFYVSRNLKSALIALRHQNSVRHLWIDFICINQNDYQERSQQVPRMNRIYGNASSVCVWLGEDDDDSKLAMDFIKNKMVNLWEFDKLLDNPTMARQWAALVALMKRPWFSRRWVIQEIAMASRGIIYCGKESLPWKDFADAVSLFVKVESARGRLADLMKGELSYGHMPGSFGNISSLGAAMLVNATQNLFRPISTTGERQPVLSLEYLVSSLSVFEATQPRDTIYALLSIAKDATRLDDGPTSQVYNVDYTLPVIEVYKEFIKFSFRKSDKVRALDILCRPWAPSVLVDGNDDDDKEVPLPSWIPNLNGAAFAMKEHFIAGQPVLRMERLNADPLVGMPGSNRIYTAAGDRLLVLDTLAFKSWHDVQGAENCSGEHHCLFVRGFVLDEVFEVGPGASNGNMPYSWLKLGGWLDVDADPPDEFWRTLVADRGEKESNPPSYFPRACKEILKFKTKARMRGSLDIQNLISEGRCSTVAEFLRRVQEVIWNRHMIRTKGGRLGLVRDDVRPGDKVCILYGCSVPVIIRQVAAQLRYRDYYRFLGESYVHGVMNGEAIAVQNRDELPLCTFEFR</sequence>
<evidence type="ECO:0000313" key="2">
    <source>
        <dbReference type="EMBL" id="PMD22513.1"/>
    </source>
</evidence>
<dbReference type="InterPro" id="IPR010730">
    <property type="entry name" value="HET"/>
</dbReference>
<protein>
    <submittedName>
        <fullName evidence="2">HET-domain-containing protein</fullName>
    </submittedName>
</protein>
<dbReference type="PANTHER" id="PTHR24148:SF64">
    <property type="entry name" value="HETEROKARYON INCOMPATIBILITY DOMAIN-CONTAINING PROTEIN"/>
    <property type="match status" value="1"/>
</dbReference>
<name>A0A2J6Q8C8_9HELO</name>
<dbReference type="EMBL" id="KZ613477">
    <property type="protein sequence ID" value="PMD22513.1"/>
    <property type="molecule type" value="Genomic_DNA"/>
</dbReference>
<dbReference type="PANTHER" id="PTHR24148">
    <property type="entry name" value="ANKYRIN REPEAT DOMAIN-CONTAINING PROTEIN 39 HOMOLOG-RELATED"/>
    <property type="match status" value="1"/>
</dbReference>